<keyword evidence="2" id="KW-1185">Reference proteome</keyword>
<gene>
    <name evidence="1" type="ORF">HJA_08824</name>
</gene>
<dbReference type="Proteomes" id="UP000024816">
    <property type="component" value="Unassembled WGS sequence"/>
</dbReference>
<sequence>MANSIQGFVHIVESPSAYDMLDGRTEGRSLSEFLELAQIDSSYSLATTRETFETALSERLSAAVQRFDPKLPIIHLSMHGNQQGIGLTDGHFLSWDDLRTVLLPIQNALQGQLLICISSCSGYYGCQMAMYEDNEQPFWSLVANSEEATWHDSAVAFVTFYHQFFKTGNIYSSVEAMKVASGDHNFFVQNGHHTKSEWLKNMTALREGQPRPPQNFANALAQFGTIGN</sequence>
<dbReference type="AlphaFoldDB" id="A0A059FD42"/>
<dbReference type="OrthoDB" id="1064164at2"/>
<evidence type="ECO:0000313" key="1">
    <source>
        <dbReference type="EMBL" id="KCZ88458.1"/>
    </source>
</evidence>
<protein>
    <recommendedName>
        <fullName evidence="3">CHAT domain-containing protein</fullName>
    </recommendedName>
</protein>
<name>A0A059FD42_9PROT</name>
<evidence type="ECO:0008006" key="3">
    <source>
        <dbReference type="Google" id="ProtNLM"/>
    </source>
</evidence>
<evidence type="ECO:0000313" key="2">
    <source>
        <dbReference type="Proteomes" id="UP000024816"/>
    </source>
</evidence>
<dbReference type="EMBL" id="ARYJ01000005">
    <property type="protein sequence ID" value="KCZ88458.1"/>
    <property type="molecule type" value="Genomic_DNA"/>
</dbReference>
<dbReference type="RefSeq" id="WP_035581155.1">
    <property type="nucleotide sequence ID" value="NZ_ARYJ01000005.1"/>
</dbReference>
<dbReference type="STRING" id="1280952.HJA_08824"/>
<reference evidence="1 2" key="1">
    <citation type="journal article" date="2014" name="Antonie Van Leeuwenhoek">
        <title>Hyphomonas beringensis sp. nov. and Hyphomonas chukchiensis sp. nov., isolated from surface seawater of the Bering Sea and Chukchi Sea.</title>
        <authorList>
            <person name="Li C."/>
            <person name="Lai Q."/>
            <person name="Li G."/>
            <person name="Dong C."/>
            <person name="Wang J."/>
            <person name="Liao Y."/>
            <person name="Shao Z."/>
        </authorList>
    </citation>
    <scope>NUCLEOTIDE SEQUENCE [LARGE SCALE GENOMIC DNA]</scope>
    <source>
        <strain evidence="1 2">VP2</strain>
    </source>
</reference>
<proteinExistence type="predicted"/>
<comment type="caution">
    <text evidence="1">The sequence shown here is derived from an EMBL/GenBank/DDBJ whole genome shotgun (WGS) entry which is preliminary data.</text>
</comment>
<dbReference type="eggNOG" id="ENOG50330S3">
    <property type="taxonomic scope" value="Bacteria"/>
</dbReference>
<organism evidence="1 2">
    <name type="scientific">Hyphomonas jannaschiana VP2</name>
    <dbReference type="NCBI Taxonomy" id="1280952"/>
    <lineage>
        <taxon>Bacteria</taxon>
        <taxon>Pseudomonadati</taxon>
        <taxon>Pseudomonadota</taxon>
        <taxon>Alphaproteobacteria</taxon>
        <taxon>Hyphomonadales</taxon>
        <taxon>Hyphomonadaceae</taxon>
        <taxon>Hyphomonas</taxon>
    </lineage>
</organism>
<accession>A0A059FD42</accession>